<dbReference type="VEuPathDB" id="FungiDB:BCV72DRAFT_208008"/>
<dbReference type="EMBL" id="KV921930">
    <property type="protein sequence ID" value="ORE06088.1"/>
    <property type="molecule type" value="Genomic_DNA"/>
</dbReference>
<accession>A0A1X0R2C3</accession>
<evidence type="ECO:0000256" key="1">
    <source>
        <dbReference type="SAM" id="MobiDB-lite"/>
    </source>
</evidence>
<feature type="compositionally biased region" description="Basic and acidic residues" evidence="1">
    <location>
        <begin position="123"/>
        <end position="159"/>
    </location>
</feature>
<sequence>MQLSEAEKRYKLSVVNEGSRHFFSTNSAEDWGFLEYWEKTHDNINKAKCFKKIESDYNNDLQWITTLADVPEAIKKYALYLLSEKKVLLLTVDNSRNQGTIYNVMGNMNVPNSSNLSQNNSNSHDKDVTGSENKEGNKGKAHEVKENENVSTRERDKAANDVIRSGEGISPKPFLDPSLYVEHMKTHQASDFLVPKCSHQFIDAFVNAENLQESKEAIRLITPALKSSDKKDIECLEIVEKILNEAHEAYSSYVEQDTEDGFNQISVYPYAKIIGKSLKANVKPGFIQGQPILQSMTRQLKLSNLYFNDSSQYKSDGLIKLFGLKNIELLLLETSGYFDNKEKIKLNFDHHKGMFGCLAMLKSIADEFEYASIDKFKRVKGFFLNAAGK</sequence>
<gene>
    <name evidence="2" type="ORF">BCV72DRAFT_208008</name>
</gene>
<feature type="compositionally biased region" description="Low complexity" evidence="1">
    <location>
        <begin position="112"/>
        <end position="122"/>
    </location>
</feature>
<feature type="region of interest" description="Disordered" evidence="1">
    <location>
        <begin position="110"/>
        <end position="169"/>
    </location>
</feature>
<protein>
    <submittedName>
        <fullName evidence="2">Uncharacterized protein</fullName>
    </submittedName>
</protein>
<dbReference type="Proteomes" id="UP000242414">
    <property type="component" value="Unassembled WGS sequence"/>
</dbReference>
<organism evidence="2">
    <name type="scientific">Rhizopus microsporus var. microsporus</name>
    <dbReference type="NCBI Taxonomy" id="86635"/>
    <lineage>
        <taxon>Eukaryota</taxon>
        <taxon>Fungi</taxon>
        <taxon>Fungi incertae sedis</taxon>
        <taxon>Mucoromycota</taxon>
        <taxon>Mucoromycotina</taxon>
        <taxon>Mucoromycetes</taxon>
        <taxon>Mucorales</taxon>
        <taxon>Mucorineae</taxon>
        <taxon>Rhizopodaceae</taxon>
        <taxon>Rhizopus</taxon>
    </lineage>
</organism>
<name>A0A1X0R2C3_RHIZD</name>
<proteinExistence type="predicted"/>
<evidence type="ECO:0000313" key="2">
    <source>
        <dbReference type="EMBL" id="ORE06088.1"/>
    </source>
</evidence>
<dbReference type="OrthoDB" id="2242038at2759"/>
<reference evidence="2" key="1">
    <citation type="journal article" date="2016" name="Proc. Natl. Acad. Sci. U.S.A.">
        <title>Lipid metabolic changes in an early divergent fungus govern the establishment of a mutualistic symbiosis with endobacteria.</title>
        <authorList>
            <person name="Lastovetsky O.A."/>
            <person name="Gaspar M.L."/>
            <person name="Mondo S.J."/>
            <person name="LaButti K.M."/>
            <person name="Sandor L."/>
            <person name="Grigoriev I.V."/>
            <person name="Henry S.A."/>
            <person name="Pawlowska T.E."/>
        </authorList>
    </citation>
    <scope>NUCLEOTIDE SEQUENCE [LARGE SCALE GENOMIC DNA]</scope>
    <source>
        <strain evidence="2">ATCC 52814</strain>
    </source>
</reference>
<dbReference type="AlphaFoldDB" id="A0A1X0R2C3"/>